<keyword evidence="2" id="KW-1185">Reference proteome</keyword>
<name>A0ACC1S9P1_9APHY</name>
<evidence type="ECO:0000313" key="2">
    <source>
        <dbReference type="Proteomes" id="UP001148662"/>
    </source>
</evidence>
<organism evidence="1 2">
    <name type="scientific">Phlebia brevispora</name>
    <dbReference type="NCBI Taxonomy" id="194682"/>
    <lineage>
        <taxon>Eukaryota</taxon>
        <taxon>Fungi</taxon>
        <taxon>Dikarya</taxon>
        <taxon>Basidiomycota</taxon>
        <taxon>Agaricomycotina</taxon>
        <taxon>Agaricomycetes</taxon>
        <taxon>Polyporales</taxon>
        <taxon>Meruliaceae</taxon>
        <taxon>Phlebia</taxon>
    </lineage>
</organism>
<proteinExistence type="predicted"/>
<protein>
    <submittedName>
        <fullName evidence="1">Uncharacterized protein</fullName>
    </submittedName>
</protein>
<comment type="caution">
    <text evidence="1">The sequence shown here is derived from an EMBL/GenBank/DDBJ whole genome shotgun (WGS) entry which is preliminary data.</text>
</comment>
<reference evidence="1" key="1">
    <citation type="submission" date="2022-07" db="EMBL/GenBank/DDBJ databases">
        <title>Genome Sequence of Phlebia brevispora.</title>
        <authorList>
            <person name="Buettner E."/>
        </authorList>
    </citation>
    <scope>NUCLEOTIDE SEQUENCE</scope>
    <source>
        <strain evidence="1">MPL23</strain>
    </source>
</reference>
<sequence length="513" mass="58343">MKAAKEKRSKGRALAKERRRAKSGSESTKLPKRVMYHEAEFELYTFRVYSEVTQVYAKLLKLYESLDSDTVQRVVSQKRQVLYIASLAGPRFDPRIVTVTQHNYQATTAADPNSKRQSQSFKAMFIAIVGTQASGKATVEDFLVKEKEFIPIRLISKERSEVEGDSFSLNGSVTSTDSSEFLQPSFMRSPSGQYRPVSFLLMNSPVTPSFPSLIQSTDTRNLCRRDGELVFYDHKDLLEHVTQHWRSDFVTTDLNTRSLLEMFVTRPFFMIVSVDAPIFTRYERIRRRGQKEKSLEDFIREHDVFFYGPQSLQVSSRENPIASPQDIPVLRSLNPMVNVRIINSFETIPELYEHLEELDLINPDRLRPGWDTYFMQLASLASLRSNCMKRRVGAILVRNKRILSTGYNGTPRGLTNCNEGGCSRCNSASESSDECVCLHAEENALLEAGRERVGDGAVIYCNTCPCLKCTIKIIQTGVKEVVYNLSYKVDDASAELFREAGVLLRRHAPPPEF</sequence>
<accession>A0ACC1S9P1</accession>
<dbReference type="Proteomes" id="UP001148662">
    <property type="component" value="Unassembled WGS sequence"/>
</dbReference>
<gene>
    <name evidence="1" type="ORF">NM688_g7088</name>
</gene>
<dbReference type="EMBL" id="JANHOG010001585">
    <property type="protein sequence ID" value="KAJ3534734.1"/>
    <property type="molecule type" value="Genomic_DNA"/>
</dbReference>
<evidence type="ECO:0000313" key="1">
    <source>
        <dbReference type="EMBL" id="KAJ3534734.1"/>
    </source>
</evidence>